<dbReference type="RefSeq" id="WP_274702972.1">
    <property type="nucleotide sequence ID" value="NZ_JAQSVD010000012.1"/>
</dbReference>
<accession>A0ABT5UT63</accession>
<organism evidence="1 2">
    <name type="scientific">Eubacterium limosum</name>
    <dbReference type="NCBI Taxonomy" id="1736"/>
    <lineage>
        <taxon>Bacteria</taxon>
        <taxon>Bacillati</taxon>
        <taxon>Bacillota</taxon>
        <taxon>Clostridia</taxon>
        <taxon>Eubacteriales</taxon>
        <taxon>Eubacteriaceae</taxon>
        <taxon>Eubacterium</taxon>
    </lineage>
</organism>
<dbReference type="Proteomes" id="UP001215087">
    <property type="component" value="Unassembled WGS sequence"/>
</dbReference>
<comment type="caution">
    <text evidence="1">The sequence shown here is derived from an EMBL/GenBank/DDBJ whole genome shotgun (WGS) entry which is preliminary data.</text>
</comment>
<dbReference type="EMBL" id="JAQSVD010000012">
    <property type="protein sequence ID" value="MDE1472158.1"/>
    <property type="molecule type" value="Genomic_DNA"/>
</dbReference>
<name>A0ABT5UT63_EUBLI</name>
<evidence type="ECO:0000313" key="2">
    <source>
        <dbReference type="Proteomes" id="UP001215087"/>
    </source>
</evidence>
<keyword evidence="2" id="KW-1185">Reference proteome</keyword>
<reference evidence="1 2" key="1">
    <citation type="submission" date="2023-02" db="EMBL/GenBank/DDBJ databases">
        <title>Comparative genome analysis of Eubacterium limosum species.</title>
        <authorList>
            <person name="Bak J.E."/>
        </authorList>
    </citation>
    <scope>NUCLEOTIDE SEQUENCE [LARGE SCALE GENOMIC DNA]</scope>
    <source>
        <strain evidence="1 2">KGMB01548</strain>
    </source>
</reference>
<evidence type="ECO:0000313" key="1">
    <source>
        <dbReference type="EMBL" id="MDE1472158.1"/>
    </source>
</evidence>
<proteinExistence type="predicted"/>
<sequence>MSSIVDSTPLVHWYSKEKLDDVANEFLHEYCPAALEKPIAVPIMDIAKKKMGLRVFTKYRLSEDFSILGQMCFTSGLVTIYDKDEDEYRDIKVRRGTMLIDPDTYLKRNTGCFNNTVAHECFHWYKHRNYHLYGKAVGKDNTKAFRCPVAEKDVNYHDDWDDEDWMEWQANNAAPRILMPKSTFINAANEIIKQGHEIYGSSLQAWWIIAKLAELYDVSKQSAGIRMDELGISID</sequence>
<protein>
    <submittedName>
        <fullName evidence="1">ImmA/IrrE family metallo-endopeptidase</fullName>
    </submittedName>
</protein>
<gene>
    <name evidence="1" type="ORF">PTZ04_18030</name>
</gene>